<sequence length="444" mass="49010">MPPSPLTDVYRTASQYRGTHSSTLNPMPISYTIYTAGSKIDVWQWTARKFSRQSSRGRGDRCSTSLSPGTFRDDWTVRTPSCLISFGDVDKNQCQVGNRRGRWRSSATLFDGVTDFMALDGKYNEQALQDEMASLAEQKMQRLEQDVRDRWTGSKVLEYAVLHDSEGCSVPALFTSPLPSPRPHRLGYNKPRHRHYELHVFLTLTMFTVRAGMLSVPYTFLLVPTWLALLGILLVGVSMAFTANALLLAHMQLAQKEEEQDHVGCGRKFASFHFIAVAAGGEVLGYAVSIITAIGIYGGCVGCVRIVRDIAPFIVVITYGVAMGDTQSLVAMKAKQIGDYVMWTVFVLVVFPLCLMKNLTKLHISSYLGFFFSLYLVVAVIYRSYHALEPFHTDSDSGAVDTTMAVGSTFTAAISEIAKVAEKAAAAPPMVKVPTVITGSMFSR</sequence>
<evidence type="ECO:0000313" key="1">
    <source>
        <dbReference type="EMBL" id="KAI9922863.1"/>
    </source>
</evidence>
<dbReference type="Proteomes" id="UP001163321">
    <property type="component" value="Chromosome 1"/>
</dbReference>
<reference evidence="1 2" key="1">
    <citation type="journal article" date="2022" name="bioRxiv">
        <title>The genome of the oomycete Peronosclerospora sorghi, a cosmopolitan pathogen of maize and sorghum, is inflated with dispersed pseudogenes.</title>
        <authorList>
            <person name="Fletcher K."/>
            <person name="Martin F."/>
            <person name="Isakeit T."/>
            <person name="Cavanaugh K."/>
            <person name="Magill C."/>
            <person name="Michelmore R."/>
        </authorList>
    </citation>
    <scope>NUCLEOTIDE SEQUENCE [LARGE SCALE GENOMIC DNA]</scope>
    <source>
        <strain evidence="1">P6</strain>
    </source>
</reference>
<proteinExistence type="predicted"/>
<comment type="caution">
    <text evidence="1">The sequence shown here is derived from an EMBL/GenBank/DDBJ whole genome shotgun (WGS) entry which is preliminary data.</text>
</comment>
<accession>A0ACC0WYC2</accession>
<protein>
    <submittedName>
        <fullName evidence="1">Uncharacterized protein</fullName>
    </submittedName>
</protein>
<name>A0ACC0WYC2_9STRA</name>
<evidence type="ECO:0000313" key="2">
    <source>
        <dbReference type="Proteomes" id="UP001163321"/>
    </source>
</evidence>
<keyword evidence="2" id="KW-1185">Reference proteome</keyword>
<dbReference type="EMBL" id="CM047580">
    <property type="protein sequence ID" value="KAI9922863.1"/>
    <property type="molecule type" value="Genomic_DNA"/>
</dbReference>
<organism evidence="1 2">
    <name type="scientific">Peronosclerospora sorghi</name>
    <dbReference type="NCBI Taxonomy" id="230839"/>
    <lineage>
        <taxon>Eukaryota</taxon>
        <taxon>Sar</taxon>
        <taxon>Stramenopiles</taxon>
        <taxon>Oomycota</taxon>
        <taxon>Peronosporomycetes</taxon>
        <taxon>Peronosporales</taxon>
        <taxon>Peronosporaceae</taxon>
        <taxon>Peronosclerospora</taxon>
    </lineage>
</organism>
<gene>
    <name evidence="1" type="ORF">PsorP6_002157</name>
</gene>